<sequence>MFSILPYVFLDPGRMGLYFHFYTTLVVSGNILLWLTGTTVVIFNGLFYFL</sequence>
<gene>
    <name evidence="2" type="ORF">LEP1GSC029_4261</name>
</gene>
<comment type="caution">
    <text evidence="2">The sequence shown here is derived from an EMBL/GenBank/DDBJ whole genome shotgun (WGS) entry which is preliminary data.</text>
</comment>
<keyword evidence="1" id="KW-0472">Membrane</keyword>
<dbReference type="AlphaFoldDB" id="A0A829D3S2"/>
<keyword evidence="1" id="KW-0812">Transmembrane</keyword>
<reference evidence="2 3" key="1">
    <citation type="submission" date="2013-02" db="EMBL/GenBank/DDBJ databases">
        <authorList>
            <person name="Harkins D.M."/>
            <person name="Durkin A.S."/>
            <person name="Brinkac L.M."/>
            <person name="Haft D.H."/>
            <person name="Selengut J.D."/>
            <person name="Sanka R."/>
            <person name="DePew J."/>
            <person name="Purushe J."/>
            <person name="Whelen A.C."/>
            <person name="Vinetz J.M."/>
            <person name="Sutton G.G."/>
            <person name="Nierman W.C."/>
            <person name="Fouts D.E."/>
        </authorList>
    </citation>
    <scope>NUCLEOTIDE SEQUENCE [LARGE SCALE GENOMIC DNA]</scope>
    <source>
        <strain evidence="2 3">2002000626</strain>
    </source>
</reference>
<protein>
    <submittedName>
        <fullName evidence="2">Uncharacterized protein</fullName>
    </submittedName>
</protein>
<evidence type="ECO:0000256" key="1">
    <source>
        <dbReference type="SAM" id="Phobius"/>
    </source>
</evidence>
<evidence type="ECO:0000313" key="3">
    <source>
        <dbReference type="Proteomes" id="UP000012329"/>
    </source>
</evidence>
<organism evidence="2 3">
    <name type="scientific">Leptospira interrogans str. 2002000626</name>
    <dbReference type="NCBI Taxonomy" id="996803"/>
    <lineage>
        <taxon>Bacteria</taxon>
        <taxon>Pseudomonadati</taxon>
        <taxon>Spirochaetota</taxon>
        <taxon>Spirochaetia</taxon>
        <taxon>Leptospirales</taxon>
        <taxon>Leptospiraceae</taxon>
        <taxon>Leptospira</taxon>
    </lineage>
</organism>
<name>A0A829D3S2_LEPIR</name>
<evidence type="ECO:0000313" key="2">
    <source>
        <dbReference type="EMBL" id="EMY03408.1"/>
    </source>
</evidence>
<keyword evidence="1" id="KW-1133">Transmembrane helix</keyword>
<dbReference type="Proteomes" id="UP000012329">
    <property type="component" value="Unassembled WGS sequence"/>
</dbReference>
<proteinExistence type="predicted"/>
<dbReference type="EMBL" id="AFJL02000183">
    <property type="protein sequence ID" value="EMY03408.1"/>
    <property type="molecule type" value="Genomic_DNA"/>
</dbReference>
<feature type="transmembrane region" description="Helical" evidence="1">
    <location>
        <begin position="20"/>
        <end position="49"/>
    </location>
</feature>
<accession>A0A829D3S2</accession>